<dbReference type="PANTHER" id="PTHR38597">
    <property type="entry name" value="BLL3834 PROTEIN"/>
    <property type="match status" value="1"/>
</dbReference>
<sequence length="147" mass="16155">MPRTGVAYLPLHGGSAPRWLFERMVLLSRQITLVIVEEFGPHEMLARLSDPHWFQAFGCLLGFDWHSSGLTTVVCGALKQALAGLERDTGLLVAGGKGATSRKTPSEIERAAERFSFEPQPLVYASRMAAKVDSAALQDGYQVYHHT</sequence>
<reference evidence="1" key="1">
    <citation type="journal article" date="2015" name="Nature">
        <title>Complex archaea that bridge the gap between prokaryotes and eukaryotes.</title>
        <authorList>
            <person name="Spang A."/>
            <person name="Saw J.H."/>
            <person name="Jorgensen S.L."/>
            <person name="Zaremba-Niedzwiedzka K."/>
            <person name="Martijn J."/>
            <person name="Lind A.E."/>
            <person name="van Eijk R."/>
            <person name="Schleper C."/>
            <person name="Guy L."/>
            <person name="Ettema T.J."/>
        </authorList>
    </citation>
    <scope>NUCLEOTIDE SEQUENCE</scope>
</reference>
<dbReference type="InterPro" id="IPR008482">
    <property type="entry name" value="DUF763"/>
</dbReference>
<evidence type="ECO:0000313" key="1">
    <source>
        <dbReference type="EMBL" id="KKK46824.1"/>
    </source>
</evidence>
<organism evidence="1">
    <name type="scientific">marine sediment metagenome</name>
    <dbReference type="NCBI Taxonomy" id="412755"/>
    <lineage>
        <taxon>unclassified sequences</taxon>
        <taxon>metagenomes</taxon>
        <taxon>ecological metagenomes</taxon>
    </lineage>
</organism>
<name>A0A0F8XXV2_9ZZZZ</name>
<dbReference type="Pfam" id="PF05559">
    <property type="entry name" value="DUF763"/>
    <property type="match status" value="1"/>
</dbReference>
<feature type="non-terminal residue" evidence="1">
    <location>
        <position position="147"/>
    </location>
</feature>
<evidence type="ECO:0008006" key="2">
    <source>
        <dbReference type="Google" id="ProtNLM"/>
    </source>
</evidence>
<dbReference type="AlphaFoldDB" id="A0A0F8XXV2"/>
<dbReference type="PANTHER" id="PTHR38597:SF1">
    <property type="entry name" value="BLL3834 PROTEIN"/>
    <property type="match status" value="1"/>
</dbReference>
<accession>A0A0F8XXV2</accession>
<protein>
    <recommendedName>
        <fullName evidence="2">DUF763 domain-containing protein</fullName>
    </recommendedName>
</protein>
<comment type="caution">
    <text evidence="1">The sequence shown here is derived from an EMBL/GenBank/DDBJ whole genome shotgun (WGS) entry which is preliminary data.</text>
</comment>
<proteinExistence type="predicted"/>
<gene>
    <name evidence="1" type="ORF">LCGC14_3161370</name>
</gene>
<dbReference type="EMBL" id="LAZR01069887">
    <property type="protein sequence ID" value="KKK46824.1"/>
    <property type="molecule type" value="Genomic_DNA"/>
</dbReference>